<dbReference type="SMART" id="SM00733">
    <property type="entry name" value="Mterf"/>
    <property type="match status" value="3"/>
</dbReference>
<dbReference type="PANTHER" id="PTHR13068:SF113">
    <property type="entry name" value="TRANSCRIPTION TERMINATION FACTOR MTEF18, MITOCHONDRIAL"/>
    <property type="match status" value="1"/>
</dbReference>
<keyword evidence="5" id="KW-1185">Reference proteome</keyword>
<dbReference type="Proteomes" id="UP001341840">
    <property type="component" value="Unassembled WGS sequence"/>
</dbReference>
<proteinExistence type="inferred from homology"/>
<evidence type="ECO:0000256" key="2">
    <source>
        <dbReference type="ARBA" id="ARBA00022472"/>
    </source>
</evidence>
<sequence>MLFLHRRLCTAATRTVLPSLSKVPSRYKSLALSQAQKILTDYLHSTRSIPYAFADQIAANSHSSLSNLISKVGFSAPSFSSTLNRFLRYNPINEFEFFFESIGIKYTQVSNLLQPHKFFFSEDGSLLDAACVLYEFGFPWNKLGLLYVEECSVFRCTVDELKGMLCDLKSYGFCNVQVIGICLAFPFVFGEQGGVLDAEIDGLLNDLRLVFVDFNLAGCVEGNADSWYEVCRKIRVFYNLNGEKYKMGELIGRNKNVILEHGEEELVLKAEYFSRFGVKKEEVAHLILQDSELLNLDLETPVISVLKLLTHFGLSSEDLDDVRQNYAHALGTIKMVNLPNVMRALGLSKWFFNRIKDEKHQLLVTYVTNFPNEDQDKGYQDGLKAIGATRTPVHTMNKLNFLHSLGFGENALTMAVLTYLNGTSSDLQERFNCLLHLGIEFSKLCKIVAMQPKVLSQHPKIIEKKIKFLCQEMGSSLELLDTFPARRTLFLMLFASTQLLQNIGLSNSISANCRSDEFVQILNYLVSARKLVTEFYVLCGGSETGIKNKLQVSRITLPDILSQIQAKETMNSVHLLSCFLQSDYIRESKTGNGFLCHGGWGLWKALELRSNLFF</sequence>
<keyword evidence="2" id="KW-0805">Transcription regulation</keyword>
<dbReference type="InterPro" id="IPR038538">
    <property type="entry name" value="MTERF_sf"/>
</dbReference>
<dbReference type="Gene3D" id="1.25.70.10">
    <property type="entry name" value="Transcription termination factor 3, mitochondrial"/>
    <property type="match status" value="3"/>
</dbReference>
<comment type="caution">
    <text evidence="4">The sequence shown here is derived from an EMBL/GenBank/DDBJ whole genome shotgun (WGS) entry which is preliminary data.</text>
</comment>
<evidence type="ECO:0000256" key="3">
    <source>
        <dbReference type="ARBA" id="ARBA00022946"/>
    </source>
</evidence>
<keyword evidence="2" id="KW-0804">Transcription</keyword>
<dbReference type="Pfam" id="PF02536">
    <property type="entry name" value="mTERF"/>
    <property type="match status" value="1"/>
</dbReference>
<evidence type="ECO:0000256" key="1">
    <source>
        <dbReference type="ARBA" id="ARBA00007692"/>
    </source>
</evidence>
<accession>A0ABU6UWG6</accession>
<organism evidence="4 5">
    <name type="scientific">Stylosanthes scabra</name>
    <dbReference type="NCBI Taxonomy" id="79078"/>
    <lineage>
        <taxon>Eukaryota</taxon>
        <taxon>Viridiplantae</taxon>
        <taxon>Streptophyta</taxon>
        <taxon>Embryophyta</taxon>
        <taxon>Tracheophyta</taxon>
        <taxon>Spermatophyta</taxon>
        <taxon>Magnoliopsida</taxon>
        <taxon>eudicotyledons</taxon>
        <taxon>Gunneridae</taxon>
        <taxon>Pentapetalae</taxon>
        <taxon>rosids</taxon>
        <taxon>fabids</taxon>
        <taxon>Fabales</taxon>
        <taxon>Fabaceae</taxon>
        <taxon>Papilionoideae</taxon>
        <taxon>50 kb inversion clade</taxon>
        <taxon>dalbergioids sensu lato</taxon>
        <taxon>Dalbergieae</taxon>
        <taxon>Pterocarpus clade</taxon>
        <taxon>Stylosanthes</taxon>
    </lineage>
</organism>
<keyword evidence="2" id="KW-0806">Transcription termination</keyword>
<dbReference type="EMBL" id="JASCZI010122443">
    <property type="protein sequence ID" value="MED6164318.1"/>
    <property type="molecule type" value="Genomic_DNA"/>
</dbReference>
<keyword evidence="3" id="KW-0809">Transit peptide</keyword>
<evidence type="ECO:0000313" key="5">
    <source>
        <dbReference type="Proteomes" id="UP001341840"/>
    </source>
</evidence>
<protein>
    <submittedName>
        <fullName evidence="4">Uncharacterized protein</fullName>
    </submittedName>
</protein>
<dbReference type="InterPro" id="IPR003690">
    <property type="entry name" value="MTERF"/>
</dbReference>
<name>A0ABU6UWG6_9FABA</name>
<gene>
    <name evidence="4" type="ORF">PIB30_088591</name>
</gene>
<comment type="similarity">
    <text evidence="1">Belongs to the mTERF family.</text>
</comment>
<evidence type="ECO:0000313" key="4">
    <source>
        <dbReference type="EMBL" id="MED6164318.1"/>
    </source>
</evidence>
<reference evidence="4 5" key="1">
    <citation type="journal article" date="2023" name="Plants (Basel)">
        <title>Bridging the Gap: Combining Genomics and Transcriptomics Approaches to Understand Stylosanthes scabra, an Orphan Legume from the Brazilian Caatinga.</title>
        <authorList>
            <person name="Ferreira-Neto J.R.C."/>
            <person name="da Silva M.D."/>
            <person name="Binneck E."/>
            <person name="de Melo N.F."/>
            <person name="da Silva R.H."/>
            <person name="de Melo A.L.T.M."/>
            <person name="Pandolfi V."/>
            <person name="Bustamante F.O."/>
            <person name="Brasileiro-Vidal A.C."/>
            <person name="Benko-Iseppon A.M."/>
        </authorList>
    </citation>
    <scope>NUCLEOTIDE SEQUENCE [LARGE SCALE GENOMIC DNA]</scope>
    <source>
        <tissue evidence="4">Leaves</tissue>
    </source>
</reference>
<dbReference type="PANTHER" id="PTHR13068">
    <property type="entry name" value="CGI-12 PROTEIN-RELATED"/>
    <property type="match status" value="1"/>
</dbReference>